<keyword evidence="7 13" id="KW-0479">Metal-binding</keyword>
<dbReference type="PROSITE" id="PS00086">
    <property type="entry name" value="CYTOCHROME_P450"/>
    <property type="match status" value="1"/>
</dbReference>
<dbReference type="PRINTS" id="PR00463">
    <property type="entry name" value="EP450I"/>
</dbReference>
<keyword evidence="11 14" id="KW-0503">Monooxygenase</keyword>
<comment type="similarity">
    <text evidence="4 14">Belongs to the cytochrome P450 family.</text>
</comment>
<keyword evidence="8" id="KW-1133">Transmembrane helix</keyword>
<dbReference type="AlphaFoldDB" id="A0A9P3LIF6"/>
<evidence type="ECO:0000256" key="14">
    <source>
        <dbReference type="RuleBase" id="RU000461"/>
    </source>
</evidence>
<evidence type="ECO:0000256" key="13">
    <source>
        <dbReference type="PIRSR" id="PIRSR602401-1"/>
    </source>
</evidence>
<keyword evidence="5 13" id="KW-0349">Heme</keyword>
<reference evidence="16 17" key="1">
    <citation type="submission" date="2021-08" db="EMBL/GenBank/DDBJ databases">
        <title>Draft Genome Sequence of Phanerochaete sordida strain YK-624.</title>
        <authorList>
            <person name="Mori T."/>
            <person name="Dohra H."/>
            <person name="Suzuki T."/>
            <person name="Kawagishi H."/>
            <person name="Hirai H."/>
        </authorList>
    </citation>
    <scope>NUCLEOTIDE SEQUENCE [LARGE SCALE GENOMIC DNA]</scope>
    <source>
        <strain evidence="16 17">YK-624</strain>
    </source>
</reference>
<keyword evidence="17" id="KW-1185">Reference proteome</keyword>
<dbReference type="InterPro" id="IPR036396">
    <property type="entry name" value="Cyt_P450_sf"/>
</dbReference>
<dbReference type="InterPro" id="IPR002401">
    <property type="entry name" value="Cyt_P450_E_grp-I"/>
</dbReference>
<evidence type="ECO:0000313" key="17">
    <source>
        <dbReference type="Proteomes" id="UP000703269"/>
    </source>
</evidence>
<sequence>MLESPALLLCSLCIIPAIFVAVRSKSRQYRYPPGPPGLPLVGNLFDVPTDYSWYTFASWAHQYDSKIIHFEVLGRHVMVLNSHKTVQDIFEGRSRIYSDRQQTVMMHELSGWHRNMAVMAYGERWRARRRLFHQHFRQDTVHLYHDKLTKAAHTLLRLLLESPDGFLKHIRHVSGASVLDILYEMEVSPDGDDHMESVEKAVEGFGVLADAGLYLVDLVPALKYLPSWLPGAGFKRKAEAWKLHVDRMYEAAYREVRDSYMLGNPKPCLTSTLLEELGDTFPDSEREEEIISVTGTAVAGSDTTVYAMTVFVFIMLLYPDVQHKAQEELDRVVGRDRLPEIADQDSLPYISAIIKEMLRWRPIGPLAIPHKSVADDWYDGYFIPAGTTVIGNVWAILHDAERYPDPEAFNPERFLTADGALDPRVPDPAEVFGFGRRACPGRHFAQATLFLFVAQMLAVFALEKPVDECGRVVEPTRECSSRLFWYPKPFKARIRPRFDGAEELVRAACAGME</sequence>
<dbReference type="Gene3D" id="1.10.630.10">
    <property type="entry name" value="Cytochrome P450"/>
    <property type="match status" value="1"/>
</dbReference>
<evidence type="ECO:0000256" key="15">
    <source>
        <dbReference type="SAM" id="SignalP"/>
    </source>
</evidence>
<evidence type="ECO:0000256" key="5">
    <source>
        <dbReference type="ARBA" id="ARBA00022617"/>
    </source>
</evidence>
<feature type="chain" id="PRO_5040268255" evidence="15">
    <location>
        <begin position="25"/>
        <end position="513"/>
    </location>
</feature>
<evidence type="ECO:0000256" key="4">
    <source>
        <dbReference type="ARBA" id="ARBA00010617"/>
    </source>
</evidence>
<evidence type="ECO:0000256" key="7">
    <source>
        <dbReference type="ARBA" id="ARBA00022723"/>
    </source>
</evidence>
<dbReference type="GO" id="GO:0005506">
    <property type="term" value="F:iron ion binding"/>
    <property type="evidence" value="ECO:0007669"/>
    <property type="project" value="InterPro"/>
</dbReference>
<evidence type="ECO:0000256" key="9">
    <source>
        <dbReference type="ARBA" id="ARBA00023002"/>
    </source>
</evidence>
<evidence type="ECO:0000256" key="10">
    <source>
        <dbReference type="ARBA" id="ARBA00023004"/>
    </source>
</evidence>
<evidence type="ECO:0000256" key="12">
    <source>
        <dbReference type="ARBA" id="ARBA00023136"/>
    </source>
</evidence>
<evidence type="ECO:0000256" key="1">
    <source>
        <dbReference type="ARBA" id="ARBA00001971"/>
    </source>
</evidence>
<keyword evidence="9 14" id="KW-0560">Oxidoreductase</keyword>
<feature type="signal peptide" evidence="15">
    <location>
        <begin position="1"/>
        <end position="24"/>
    </location>
</feature>
<dbReference type="GO" id="GO:0020037">
    <property type="term" value="F:heme binding"/>
    <property type="evidence" value="ECO:0007669"/>
    <property type="project" value="InterPro"/>
</dbReference>
<comment type="pathway">
    <text evidence="3">Secondary metabolite biosynthesis.</text>
</comment>
<proteinExistence type="inferred from homology"/>
<dbReference type="PRINTS" id="PR00385">
    <property type="entry name" value="P450"/>
</dbReference>
<evidence type="ECO:0000256" key="8">
    <source>
        <dbReference type="ARBA" id="ARBA00022989"/>
    </source>
</evidence>
<evidence type="ECO:0000256" key="3">
    <source>
        <dbReference type="ARBA" id="ARBA00005179"/>
    </source>
</evidence>
<evidence type="ECO:0000256" key="11">
    <source>
        <dbReference type="ARBA" id="ARBA00023033"/>
    </source>
</evidence>
<evidence type="ECO:0000256" key="2">
    <source>
        <dbReference type="ARBA" id="ARBA00004167"/>
    </source>
</evidence>
<dbReference type="OrthoDB" id="2789670at2759"/>
<dbReference type="GO" id="GO:0016705">
    <property type="term" value="F:oxidoreductase activity, acting on paired donors, with incorporation or reduction of molecular oxygen"/>
    <property type="evidence" value="ECO:0007669"/>
    <property type="project" value="InterPro"/>
</dbReference>
<evidence type="ECO:0000256" key="6">
    <source>
        <dbReference type="ARBA" id="ARBA00022692"/>
    </source>
</evidence>
<keyword evidence="10 13" id="KW-0408">Iron</keyword>
<dbReference type="EMBL" id="BPQB01000060">
    <property type="protein sequence ID" value="GJE96491.1"/>
    <property type="molecule type" value="Genomic_DNA"/>
</dbReference>
<evidence type="ECO:0000313" key="16">
    <source>
        <dbReference type="EMBL" id="GJE96491.1"/>
    </source>
</evidence>
<dbReference type="PANTHER" id="PTHR46300">
    <property type="entry name" value="P450, PUTATIVE (EUROFUNG)-RELATED-RELATED"/>
    <property type="match status" value="1"/>
</dbReference>
<dbReference type="Pfam" id="PF00067">
    <property type="entry name" value="p450"/>
    <property type="match status" value="1"/>
</dbReference>
<comment type="caution">
    <text evidence="16">The sequence shown here is derived from an EMBL/GenBank/DDBJ whole genome shotgun (WGS) entry which is preliminary data.</text>
</comment>
<dbReference type="InterPro" id="IPR017972">
    <property type="entry name" value="Cyt_P450_CS"/>
</dbReference>
<dbReference type="InterPro" id="IPR001128">
    <property type="entry name" value="Cyt_P450"/>
</dbReference>
<keyword evidence="6" id="KW-0812">Transmembrane</keyword>
<protein>
    <submittedName>
        <fullName evidence="16">Cytochrome P450</fullName>
    </submittedName>
</protein>
<dbReference type="GO" id="GO:0016020">
    <property type="term" value="C:membrane"/>
    <property type="evidence" value="ECO:0007669"/>
    <property type="project" value="UniProtKB-SubCell"/>
</dbReference>
<accession>A0A9P3LIF6</accession>
<comment type="cofactor">
    <cofactor evidence="1 13">
        <name>heme</name>
        <dbReference type="ChEBI" id="CHEBI:30413"/>
    </cofactor>
</comment>
<dbReference type="SUPFAM" id="SSF48264">
    <property type="entry name" value="Cytochrome P450"/>
    <property type="match status" value="1"/>
</dbReference>
<dbReference type="PANTHER" id="PTHR46300:SF7">
    <property type="entry name" value="P450, PUTATIVE (EUROFUNG)-RELATED"/>
    <property type="match status" value="1"/>
</dbReference>
<dbReference type="GO" id="GO:0004497">
    <property type="term" value="F:monooxygenase activity"/>
    <property type="evidence" value="ECO:0007669"/>
    <property type="project" value="UniProtKB-KW"/>
</dbReference>
<keyword evidence="15" id="KW-0732">Signal</keyword>
<name>A0A9P3LIF6_9APHY</name>
<comment type="subcellular location">
    <subcellularLocation>
        <location evidence="2">Membrane</location>
        <topology evidence="2">Single-pass membrane protein</topology>
    </subcellularLocation>
</comment>
<dbReference type="Proteomes" id="UP000703269">
    <property type="component" value="Unassembled WGS sequence"/>
</dbReference>
<organism evidence="16 17">
    <name type="scientific">Phanerochaete sordida</name>
    <dbReference type="NCBI Taxonomy" id="48140"/>
    <lineage>
        <taxon>Eukaryota</taxon>
        <taxon>Fungi</taxon>
        <taxon>Dikarya</taxon>
        <taxon>Basidiomycota</taxon>
        <taxon>Agaricomycotina</taxon>
        <taxon>Agaricomycetes</taxon>
        <taxon>Polyporales</taxon>
        <taxon>Phanerochaetaceae</taxon>
        <taxon>Phanerochaete</taxon>
    </lineage>
</organism>
<gene>
    <name evidence="16" type="ORF">PsYK624_126880</name>
</gene>
<keyword evidence="12" id="KW-0472">Membrane</keyword>
<feature type="binding site" description="axial binding residue" evidence="13">
    <location>
        <position position="439"/>
    </location>
    <ligand>
        <name>heme</name>
        <dbReference type="ChEBI" id="CHEBI:30413"/>
    </ligand>
    <ligandPart>
        <name>Fe</name>
        <dbReference type="ChEBI" id="CHEBI:18248"/>
    </ligandPart>
</feature>
<dbReference type="InterPro" id="IPR050364">
    <property type="entry name" value="Cytochrome_P450_fung"/>
</dbReference>
<dbReference type="CDD" id="cd11065">
    <property type="entry name" value="CYP64-like"/>
    <property type="match status" value="1"/>
</dbReference>